<sequence>MLRLELLPACEGDCLVLSWGDAAAPRRMLIDGGRSVTAGAVKAYAAEHRLGEGAFELFVITHIDRDHIEGAVDLLGEACFRRLVKEVWFNDRADLDYHPAPGFEEYGALDGERITRLIRDHGISTNLPFAPKPVAMTGDDLTVVELAGGLTLTLLSPDLKQLKALADPWDETMAAAPLGWEDFGDDQPIDVAWMAARPFRSDSAKPNGSSIAFVASYGDVHILLTGDAHVGRLQRSLELFRVANPEARFSLVKTSHHGSRGNTSAELVRLLDCSRWAVSTNGTQFRHPDLEAVARIAAGSPAPVQLFFNYDTGQTSIWRGPFKQPVAIDAFYGIDGYIAIDVA</sequence>
<comment type="caution">
    <text evidence="1">The sequence shown here is derived from an EMBL/GenBank/DDBJ whole genome shotgun (WGS) entry which is preliminary data.</text>
</comment>
<dbReference type="RefSeq" id="WP_183190940.1">
    <property type="nucleotide sequence ID" value="NZ_JACICD010000006.1"/>
</dbReference>
<dbReference type="PANTHER" id="PTHR30619:SF1">
    <property type="entry name" value="RECOMBINATION PROTEIN 2"/>
    <property type="match status" value="1"/>
</dbReference>
<evidence type="ECO:0000313" key="2">
    <source>
        <dbReference type="Proteomes" id="UP000533469"/>
    </source>
</evidence>
<dbReference type="EMBL" id="JACICD010000006">
    <property type="protein sequence ID" value="MBB3772804.1"/>
    <property type="molecule type" value="Genomic_DNA"/>
</dbReference>
<proteinExistence type="predicted"/>
<keyword evidence="2" id="KW-1185">Reference proteome</keyword>
<reference evidence="1 2" key="1">
    <citation type="submission" date="2020-08" db="EMBL/GenBank/DDBJ databases">
        <title>Genomic Encyclopedia of Type Strains, Phase IV (KMG-IV): sequencing the most valuable type-strain genomes for metagenomic binning, comparative biology and taxonomic classification.</title>
        <authorList>
            <person name="Goeker M."/>
        </authorList>
    </citation>
    <scope>NUCLEOTIDE SEQUENCE [LARGE SCALE GENOMIC DNA]</scope>
    <source>
        <strain evidence="1 2">DSM 5895</strain>
    </source>
</reference>
<dbReference type="PANTHER" id="PTHR30619">
    <property type="entry name" value="DNA INTERNALIZATION/COMPETENCE PROTEIN COMEC/REC2"/>
    <property type="match status" value="1"/>
</dbReference>
<dbReference type="InterPro" id="IPR052159">
    <property type="entry name" value="Competence_DNA_uptake"/>
</dbReference>
<evidence type="ECO:0000313" key="1">
    <source>
        <dbReference type="EMBL" id="MBB3772804.1"/>
    </source>
</evidence>
<organism evidence="1 2">
    <name type="scientific">Ancylobacter tetraedralis</name>
    <dbReference type="NCBI Taxonomy" id="217068"/>
    <lineage>
        <taxon>Bacteria</taxon>
        <taxon>Pseudomonadati</taxon>
        <taxon>Pseudomonadota</taxon>
        <taxon>Alphaproteobacteria</taxon>
        <taxon>Hyphomicrobiales</taxon>
        <taxon>Xanthobacteraceae</taxon>
        <taxon>Ancylobacter</taxon>
    </lineage>
</organism>
<dbReference type="Proteomes" id="UP000533469">
    <property type="component" value="Unassembled WGS sequence"/>
</dbReference>
<dbReference type="Gene3D" id="3.60.15.10">
    <property type="entry name" value="Ribonuclease Z/Hydroxyacylglutathione hydrolase-like"/>
    <property type="match status" value="1"/>
</dbReference>
<name>A0A839ZDI5_9HYPH</name>
<dbReference type="InterPro" id="IPR036866">
    <property type="entry name" value="RibonucZ/Hydroxyglut_hydro"/>
</dbReference>
<accession>A0A839ZDI5</accession>
<evidence type="ECO:0008006" key="3">
    <source>
        <dbReference type="Google" id="ProtNLM"/>
    </source>
</evidence>
<protein>
    <recommendedName>
        <fullName evidence="3">Metallo-beta-lactamase domain-containing protein</fullName>
    </recommendedName>
</protein>
<dbReference type="AlphaFoldDB" id="A0A839ZDI5"/>
<dbReference type="SUPFAM" id="SSF56281">
    <property type="entry name" value="Metallo-hydrolase/oxidoreductase"/>
    <property type="match status" value="1"/>
</dbReference>
<gene>
    <name evidence="1" type="ORF">FHS55_003425</name>
</gene>